<dbReference type="Pfam" id="PF01145">
    <property type="entry name" value="Band_7"/>
    <property type="match status" value="1"/>
</dbReference>
<comment type="subcellular location">
    <subcellularLocation>
        <location evidence="1">Membrane</location>
        <topology evidence="1">Single-pass membrane protein</topology>
    </subcellularLocation>
</comment>
<evidence type="ECO:0000256" key="3">
    <source>
        <dbReference type="ARBA" id="ARBA00022692"/>
    </source>
</evidence>
<dbReference type="SMART" id="SM00244">
    <property type="entry name" value="PHB"/>
    <property type="match status" value="1"/>
</dbReference>
<keyword evidence="3 6" id="KW-0812">Transmembrane</keyword>
<evidence type="ECO:0000256" key="4">
    <source>
        <dbReference type="ARBA" id="ARBA00022989"/>
    </source>
</evidence>
<dbReference type="InterPro" id="IPR001972">
    <property type="entry name" value="Stomatin_HflK_fam"/>
</dbReference>
<evidence type="ECO:0000259" key="7">
    <source>
        <dbReference type="SMART" id="SM00244"/>
    </source>
</evidence>
<keyword evidence="5 6" id="KW-0472">Membrane</keyword>
<dbReference type="EMBL" id="JAIOUQ010000005">
    <property type="protein sequence ID" value="MBZ2165450.1"/>
    <property type="molecule type" value="Genomic_DNA"/>
</dbReference>
<comment type="similarity">
    <text evidence="2">Belongs to the band 7/mec-2 family.</text>
</comment>
<gene>
    <name evidence="8" type="ORF">K8N75_05280</name>
</gene>
<dbReference type="GO" id="GO:0005886">
    <property type="term" value="C:plasma membrane"/>
    <property type="evidence" value="ECO:0007669"/>
    <property type="project" value="InterPro"/>
</dbReference>
<comment type="caution">
    <text evidence="8">The sequence shown here is derived from an EMBL/GenBank/DDBJ whole genome shotgun (WGS) entry which is preliminary data.</text>
</comment>
<dbReference type="Gene3D" id="6.10.250.2090">
    <property type="match status" value="1"/>
</dbReference>
<dbReference type="PANTHER" id="PTHR10264:SF19">
    <property type="entry name" value="AT06885P-RELATED"/>
    <property type="match status" value="1"/>
</dbReference>
<dbReference type="CDD" id="cd08826">
    <property type="entry name" value="SPFH_eoslipins_u1"/>
    <property type="match status" value="1"/>
</dbReference>
<dbReference type="Proteomes" id="UP000825933">
    <property type="component" value="Unassembled WGS sequence"/>
</dbReference>
<dbReference type="GO" id="GO:0098552">
    <property type="term" value="C:side of membrane"/>
    <property type="evidence" value="ECO:0007669"/>
    <property type="project" value="UniProtKB-ARBA"/>
</dbReference>
<feature type="transmembrane region" description="Helical" evidence="6">
    <location>
        <begin position="6"/>
        <end position="25"/>
    </location>
</feature>
<name>A0A8T5UW96_9EURY</name>
<keyword evidence="9" id="KW-1185">Reference proteome</keyword>
<dbReference type="InterPro" id="IPR036013">
    <property type="entry name" value="Band_7/SPFH_dom_sf"/>
</dbReference>
<sequence length="264" mass="29431">MVDLVTVFIVVIVILIILGLSIRIVNQYERGVVFRLGKVIGIKEPGLRLLIPLVDRMVKPSLQIITMPIQSQKIITEDNVSIDVAAVAYFKIIDPYKAVVEVENYTRAVNQISQTTVRSVVGQFNLDEILSVTPKINAKIKEIIDEHSEPWGINVTTVEIKDITLPENMKRVIGLQAEAEREKRAKIIAAEGEFLSAAKLGDAADIISEHPIALQLRIMQVLNQIAVEKNSTIIFPAPLMNSITDISNFLKTENMEATKPKEKK</sequence>
<evidence type="ECO:0000313" key="8">
    <source>
        <dbReference type="EMBL" id="MBZ2165450.1"/>
    </source>
</evidence>
<dbReference type="InterPro" id="IPR001107">
    <property type="entry name" value="Band_7"/>
</dbReference>
<evidence type="ECO:0000256" key="6">
    <source>
        <dbReference type="SAM" id="Phobius"/>
    </source>
</evidence>
<dbReference type="SUPFAM" id="SSF117892">
    <property type="entry name" value="Band 7/SPFH domain"/>
    <property type="match status" value="1"/>
</dbReference>
<keyword evidence="4 6" id="KW-1133">Transmembrane helix</keyword>
<dbReference type="PANTHER" id="PTHR10264">
    <property type="entry name" value="BAND 7 PROTEIN-RELATED"/>
    <property type="match status" value="1"/>
</dbReference>
<evidence type="ECO:0000256" key="5">
    <source>
        <dbReference type="ARBA" id="ARBA00023136"/>
    </source>
</evidence>
<accession>A0A8T5UW96</accession>
<dbReference type="RefSeq" id="WP_223791079.1">
    <property type="nucleotide sequence ID" value="NZ_JAIOUQ010000005.1"/>
</dbReference>
<reference evidence="9" key="1">
    <citation type="journal article" date="2022" name="Microbiol. Resour. Announc.">
        <title>Draft Genome Sequence of a Methanogenic Archaeon from West Spitsbergen Permafrost.</title>
        <authorList>
            <person name="Trubitsyn V."/>
            <person name="Rivkina E."/>
            <person name="Shcherbakova V."/>
        </authorList>
    </citation>
    <scope>NUCLEOTIDE SEQUENCE [LARGE SCALE GENOMIC DNA]</scope>
    <source>
        <strain evidence="9">VT</strain>
    </source>
</reference>
<organism evidence="8 9">
    <name type="scientific">Methanobacterium spitsbergense</name>
    <dbReference type="NCBI Taxonomy" id="2874285"/>
    <lineage>
        <taxon>Archaea</taxon>
        <taxon>Methanobacteriati</taxon>
        <taxon>Methanobacteriota</taxon>
        <taxon>Methanomada group</taxon>
        <taxon>Methanobacteria</taxon>
        <taxon>Methanobacteriales</taxon>
        <taxon>Methanobacteriaceae</taxon>
        <taxon>Methanobacterium</taxon>
    </lineage>
</organism>
<dbReference type="AlphaFoldDB" id="A0A8T5UW96"/>
<dbReference type="Gene3D" id="3.30.479.30">
    <property type="entry name" value="Band 7 domain"/>
    <property type="match status" value="1"/>
</dbReference>
<protein>
    <submittedName>
        <fullName evidence="8">Slipin family protein</fullName>
    </submittedName>
</protein>
<feature type="domain" description="Band 7" evidence="7">
    <location>
        <begin position="20"/>
        <end position="177"/>
    </location>
</feature>
<evidence type="ECO:0000256" key="2">
    <source>
        <dbReference type="ARBA" id="ARBA00008164"/>
    </source>
</evidence>
<dbReference type="FunFam" id="3.30.479.30:FF:000004">
    <property type="entry name" value="Putative membrane protease family, stomatin"/>
    <property type="match status" value="1"/>
</dbReference>
<dbReference type="InterPro" id="IPR043202">
    <property type="entry name" value="Band-7_stomatin-like"/>
</dbReference>
<dbReference type="PRINTS" id="PR00721">
    <property type="entry name" value="STOMATIN"/>
</dbReference>
<evidence type="ECO:0000256" key="1">
    <source>
        <dbReference type="ARBA" id="ARBA00004167"/>
    </source>
</evidence>
<proteinExistence type="inferred from homology"/>
<evidence type="ECO:0000313" key="9">
    <source>
        <dbReference type="Proteomes" id="UP000825933"/>
    </source>
</evidence>